<feature type="transmembrane region" description="Helical" evidence="7">
    <location>
        <begin position="452"/>
        <end position="475"/>
    </location>
</feature>
<evidence type="ECO:0000259" key="9">
    <source>
        <dbReference type="PROSITE" id="PS50850"/>
    </source>
</evidence>
<evidence type="ECO:0000256" key="4">
    <source>
        <dbReference type="ARBA" id="ARBA00022692"/>
    </source>
</evidence>
<evidence type="ECO:0000256" key="1">
    <source>
        <dbReference type="ARBA" id="ARBA00004127"/>
    </source>
</evidence>
<dbReference type="Proteomes" id="UP000509704">
    <property type="component" value="Chromosome 8"/>
</dbReference>
<feature type="transmembrane region" description="Helical" evidence="7">
    <location>
        <begin position="139"/>
        <end position="158"/>
    </location>
</feature>
<feature type="signal peptide" evidence="8">
    <location>
        <begin position="1"/>
        <end position="16"/>
    </location>
</feature>
<reference evidence="10 11" key="1">
    <citation type="submission" date="2020-07" db="EMBL/GenBank/DDBJ databases">
        <title>The yeast mating-type switching endonuclease HO is a domesticated member of an unorthodox homing genetic element family.</title>
        <authorList>
            <person name="Coughlan A.Y."/>
            <person name="Lombardi L."/>
            <person name="Braun-Galleani S."/>
            <person name="Martos A.R."/>
            <person name="Galeote V."/>
            <person name="Bigey F."/>
            <person name="Dequin S."/>
            <person name="Byrne K.P."/>
            <person name="Wolfe K.H."/>
        </authorList>
    </citation>
    <scope>NUCLEOTIDE SEQUENCE [LARGE SCALE GENOMIC DNA]</scope>
    <source>
        <strain evidence="10 11">NRRL Y-6702</strain>
    </source>
</reference>
<keyword evidence="8" id="KW-0732">Signal</keyword>
<feature type="domain" description="Major facilitator superfamily (MFS) profile" evidence="9">
    <location>
        <begin position="144"/>
        <end position="546"/>
    </location>
</feature>
<feature type="transmembrane region" description="Helical" evidence="7">
    <location>
        <begin position="521"/>
        <end position="540"/>
    </location>
</feature>
<dbReference type="OrthoDB" id="413079at2759"/>
<keyword evidence="4 7" id="KW-0812">Transmembrane</keyword>
<evidence type="ECO:0000313" key="11">
    <source>
        <dbReference type="Proteomes" id="UP000509704"/>
    </source>
</evidence>
<feature type="transmembrane region" description="Helical" evidence="7">
    <location>
        <begin position="487"/>
        <end position="509"/>
    </location>
</feature>
<evidence type="ECO:0000256" key="8">
    <source>
        <dbReference type="SAM" id="SignalP"/>
    </source>
</evidence>
<protein>
    <recommendedName>
        <fullName evidence="9">Major facilitator superfamily (MFS) profile domain-containing protein</fullName>
    </recommendedName>
</protein>
<feature type="transmembrane region" description="Helical" evidence="7">
    <location>
        <begin position="209"/>
        <end position="227"/>
    </location>
</feature>
<dbReference type="Gene3D" id="1.20.1250.20">
    <property type="entry name" value="MFS general substrate transporter like domains"/>
    <property type="match status" value="2"/>
</dbReference>
<evidence type="ECO:0000256" key="5">
    <source>
        <dbReference type="ARBA" id="ARBA00022989"/>
    </source>
</evidence>
<keyword evidence="11" id="KW-1185">Reference proteome</keyword>
<evidence type="ECO:0000256" key="2">
    <source>
        <dbReference type="ARBA" id="ARBA00008335"/>
    </source>
</evidence>
<dbReference type="GeneID" id="59238910"/>
<feature type="transmembrane region" description="Helical" evidence="7">
    <location>
        <begin position="357"/>
        <end position="379"/>
    </location>
</feature>
<gene>
    <name evidence="10" type="ORF">HG535_0H04340</name>
</gene>
<dbReference type="KEGG" id="zmk:HG535_0H04340"/>
<dbReference type="InterPro" id="IPR036259">
    <property type="entry name" value="MFS_trans_sf"/>
</dbReference>
<keyword evidence="3" id="KW-0813">Transport</keyword>
<feature type="transmembrane region" description="Helical" evidence="7">
    <location>
        <begin position="233"/>
        <end position="255"/>
    </location>
</feature>
<name>A0A7H9B910_ZYGMR</name>
<proteinExistence type="inferred from homology"/>
<dbReference type="Pfam" id="PF07690">
    <property type="entry name" value="MFS_1"/>
    <property type="match status" value="1"/>
</dbReference>
<feature type="transmembrane region" description="Helical" evidence="7">
    <location>
        <begin position="426"/>
        <end position="446"/>
    </location>
</feature>
<dbReference type="GO" id="GO:0016020">
    <property type="term" value="C:membrane"/>
    <property type="evidence" value="ECO:0007669"/>
    <property type="project" value="TreeGrafter"/>
</dbReference>
<dbReference type="PROSITE" id="PS50850">
    <property type="entry name" value="MFS"/>
    <property type="match status" value="1"/>
</dbReference>
<feature type="chain" id="PRO_5028924836" description="Major facilitator superfamily (MFS) profile domain-containing protein" evidence="8">
    <location>
        <begin position="17"/>
        <end position="546"/>
    </location>
</feature>
<feature type="transmembrane region" description="Helical" evidence="7">
    <location>
        <begin position="298"/>
        <end position="317"/>
    </location>
</feature>
<dbReference type="RefSeq" id="XP_037146832.1">
    <property type="nucleotide sequence ID" value="XM_037290937.1"/>
</dbReference>
<dbReference type="GO" id="GO:0022857">
    <property type="term" value="F:transmembrane transporter activity"/>
    <property type="evidence" value="ECO:0007669"/>
    <property type="project" value="InterPro"/>
</dbReference>
<feature type="transmembrane region" description="Helical" evidence="7">
    <location>
        <begin position="178"/>
        <end position="197"/>
    </location>
</feature>
<feature type="transmembrane region" description="Helical" evidence="7">
    <location>
        <begin position="391"/>
        <end position="414"/>
    </location>
</feature>
<dbReference type="PANTHER" id="PTHR23514">
    <property type="entry name" value="BYPASS OF STOP CODON PROTEIN 6"/>
    <property type="match status" value="1"/>
</dbReference>
<evidence type="ECO:0000256" key="6">
    <source>
        <dbReference type="ARBA" id="ARBA00023136"/>
    </source>
</evidence>
<keyword evidence="6 7" id="KW-0472">Membrane</keyword>
<dbReference type="PANTHER" id="PTHR23514:SF3">
    <property type="entry name" value="BYPASS OF STOP CODON PROTEIN 6"/>
    <property type="match status" value="1"/>
</dbReference>
<comment type="similarity">
    <text evidence="2">Belongs to the major facilitator superfamily.</text>
</comment>
<evidence type="ECO:0000313" key="10">
    <source>
        <dbReference type="EMBL" id="QLG75107.1"/>
    </source>
</evidence>
<dbReference type="SUPFAM" id="SSF103473">
    <property type="entry name" value="MFS general substrate transporter"/>
    <property type="match status" value="1"/>
</dbReference>
<dbReference type="GO" id="GO:0012505">
    <property type="term" value="C:endomembrane system"/>
    <property type="evidence" value="ECO:0007669"/>
    <property type="project" value="UniProtKB-SubCell"/>
</dbReference>
<keyword evidence="5 7" id="KW-1133">Transmembrane helix</keyword>
<dbReference type="EMBL" id="CP058611">
    <property type="protein sequence ID" value="QLG75107.1"/>
    <property type="molecule type" value="Genomic_DNA"/>
</dbReference>
<evidence type="ECO:0000256" key="3">
    <source>
        <dbReference type="ARBA" id="ARBA00022448"/>
    </source>
</evidence>
<dbReference type="InterPro" id="IPR020846">
    <property type="entry name" value="MFS_dom"/>
</dbReference>
<accession>A0A7H9B910</accession>
<dbReference type="AlphaFoldDB" id="A0A7H9B910"/>
<dbReference type="InterPro" id="IPR011701">
    <property type="entry name" value="MFS"/>
</dbReference>
<sequence>MLKFLLLVVTRNGFLGCSTDCEVSPQFFFRQFLFRFKQNTVLCCRTKDLRSSYIYRLPFIQDNIYFCKTQNLGTDIVLMGPYRGDRKGDTSIELENLLEQDDSLCPDSPDEVGYKGLVEDIQWKGNEIKLYPLNYQTVGIVRLQMAATLVMFLVFGLNDQTTGSLIPTLTERYQISKVVVSNIFITQVLGYMLASLMNEKIHVRWGMRGAMTLAVSLCVVFFGILSLRPSSFIVYVVCYLPLGFSIGILDSTGNVLMGNLEIHKNEWMGVTHGLYGAASMVTPPIVSHFVKYGNWSNFFYIPLVVSLVGLLLVLPAFRFETSAKYEYICNVQQKEDDDILQEDLGSGFMALLKTPGVFMYAMYLFVYLGAEISTGTWLFSYLLATKSDDRILMSYVTSSYWTGLTFGRFCLGFVTKRKFPNEFRASYAYGLLTFFFYTLLVLVCLINTNDKWYIALLFFVLFFCGVFIGPLFPNASVVALQVLPKKLHIGGVGLAVAIGGSGNALLPYLVGITLHLAGMQFFPILCWSMVAGFNLIWCLYPRFLPV</sequence>
<organism evidence="10 11">
    <name type="scientific">Zygotorulaspora mrakii</name>
    <name type="common">Zygosaccharomyces mrakii</name>
    <dbReference type="NCBI Taxonomy" id="42260"/>
    <lineage>
        <taxon>Eukaryota</taxon>
        <taxon>Fungi</taxon>
        <taxon>Dikarya</taxon>
        <taxon>Ascomycota</taxon>
        <taxon>Saccharomycotina</taxon>
        <taxon>Saccharomycetes</taxon>
        <taxon>Saccharomycetales</taxon>
        <taxon>Saccharomycetaceae</taxon>
        <taxon>Zygotorulaspora</taxon>
    </lineage>
</organism>
<comment type="subcellular location">
    <subcellularLocation>
        <location evidence="1">Endomembrane system</location>
        <topology evidence="1">Multi-pass membrane protein</topology>
    </subcellularLocation>
</comment>
<evidence type="ECO:0000256" key="7">
    <source>
        <dbReference type="SAM" id="Phobius"/>
    </source>
</evidence>
<feature type="transmembrane region" description="Helical" evidence="7">
    <location>
        <begin position="267"/>
        <end position="286"/>
    </location>
</feature>
<dbReference type="InterPro" id="IPR051788">
    <property type="entry name" value="MFS_Transporter"/>
</dbReference>